<feature type="compositionally biased region" description="Acidic residues" evidence="1">
    <location>
        <begin position="265"/>
        <end position="277"/>
    </location>
</feature>
<dbReference type="RefSeq" id="XP_022668739.1">
    <property type="nucleotide sequence ID" value="XM_022813004.1"/>
</dbReference>
<feature type="domain" description="PID" evidence="2">
    <location>
        <begin position="49"/>
        <end position="192"/>
    </location>
</feature>
<feature type="region of interest" description="Disordered" evidence="1">
    <location>
        <begin position="803"/>
        <end position="822"/>
    </location>
</feature>
<feature type="region of interest" description="Disordered" evidence="1">
    <location>
        <begin position="333"/>
        <end position="403"/>
    </location>
</feature>
<dbReference type="SUPFAM" id="SSF50729">
    <property type="entry name" value="PH domain-like"/>
    <property type="match status" value="1"/>
</dbReference>
<feature type="compositionally biased region" description="Basic residues" evidence="1">
    <location>
        <begin position="937"/>
        <end position="947"/>
    </location>
</feature>
<feature type="compositionally biased region" description="Basic and acidic residues" evidence="1">
    <location>
        <begin position="590"/>
        <end position="604"/>
    </location>
</feature>
<dbReference type="PANTHER" id="PTHR41148">
    <property type="entry name" value="LP09875P"/>
    <property type="match status" value="1"/>
</dbReference>
<dbReference type="InterPro" id="IPR011993">
    <property type="entry name" value="PH-like_dom_sf"/>
</dbReference>
<evidence type="ECO:0000256" key="1">
    <source>
        <dbReference type="SAM" id="MobiDB-lite"/>
    </source>
</evidence>
<dbReference type="EnsemblMetazoa" id="XM_022813007">
    <property type="protein sequence ID" value="XP_022668742"/>
    <property type="gene ID" value="LOC111253517"/>
</dbReference>
<sequence length="963" mass="105224">MPAAGIFSRPFGNPDKDRERTKKTTGQGLPGESMEELAGGLPVSAVLTMKKHSFYVWFLGAQESGGLRGDVFLRPALASLLEREKDVEPVKVTLQISSKGLKIVQNVSRPGSRNNGKTEQVKHLIPGYAVTCVTQARPPHADVVCCILLVYNPVTRCPHHVHAYRCDSVETATSLRVQLEHLVERPENRSRFEQVEARLGERGGDPGLHSSAAHLDGPMPPRETASRGHPPLTGGLGLSGHHGERTCSGSSHRLIGSDGRSTRTDDDDDPDLDNMDDIENKIADDHLDDLERSVCEEEALPTAVVTRHTRPPDRNHLLNNHNQYVGLQSQAHRNVRGHSAHHGSHSFQPHHQQQLYHDLQGQEGCQISGQSHQSQSSQQTDQRPGSGAPVHSQEDDSDSLLPRDPHVARLYDSLAQELKEKLAGSKANSGTGAGTGKGRKVNQGPLLLPPKDYDTVCRRHGNLQGIDLRRSTIQAIVGQTLPDGFTNQEDEGLDYKDHHGESNELKEHHQRPGDHQHISQSSHMQNSSGPPDGALIISSPRAPKTPNKATRLASNSSGKSSGIGSDEMLAGTDIPLTSGTVIPVGSLDSTPKDARRGTADAGLADRDVRKVGETPLNDTVTSSDDEWNYRPAHRLNKEAIDVRGGHNRQRPPISSLQQHRSMDFLHQRLEHFHMGEVSGHQARIKASSEGRQQLHRSTNDLFSSGNLPLTLFGKQCPPTRRSLSNYCLAHPQLPSGGDASSTDVVNKVKGSNALSLPSPRQLAPHERPISFPMGVNPQRRDIPLAQPPPRFGFHQHPLRESMIEPVPPGVRRPLSPGERRESLQMTPAVLRRLPVTPMDSIGLTQSDPWKSGLHSSTGASAYFSRRPVSPVTQNNANTNKRCGSHVDEMVMGPGLRGSDMRRQSLATDSPGGSLHDYRGNGNPLAKFFINPLDRSRGHGHSHARHGSRFSVAEPHSYGGHRIY</sequence>
<feature type="region of interest" description="Disordered" evidence="1">
    <location>
        <begin position="935"/>
        <end position="963"/>
    </location>
</feature>
<dbReference type="EnsemblMetazoa" id="XM_022813005">
    <property type="protein sequence ID" value="XP_022668740"/>
    <property type="gene ID" value="LOC111253517"/>
</dbReference>
<feature type="region of interest" description="Disordered" evidence="1">
    <location>
        <begin position="422"/>
        <end position="447"/>
    </location>
</feature>
<feature type="compositionally biased region" description="Low complexity" evidence="1">
    <location>
        <begin position="366"/>
        <end position="382"/>
    </location>
</feature>
<feature type="region of interest" description="Disordered" evidence="1">
    <location>
        <begin position="864"/>
        <end position="919"/>
    </location>
</feature>
<protein>
    <recommendedName>
        <fullName evidence="2">PID domain-containing protein</fullName>
    </recommendedName>
</protein>
<reference evidence="3" key="1">
    <citation type="submission" date="2021-01" db="UniProtKB">
        <authorList>
            <consortium name="EnsemblMetazoa"/>
        </authorList>
    </citation>
    <scope>IDENTIFICATION</scope>
</reference>
<dbReference type="EnsemblMetazoa" id="XM_022813006">
    <property type="protein sequence ID" value="XP_022668741"/>
    <property type="gene ID" value="LOC111253517"/>
</dbReference>
<feature type="region of interest" description="Disordered" evidence="1">
    <location>
        <begin position="480"/>
        <end position="604"/>
    </location>
</feature>
<feature type="compositionally biased region" description="Polar residues" evidence="1">
    <location>
        <begin position="870"/>
        <end position="881"/>
    </location>
</feature>
<name>A0A7M7KLN5_VARDE</name>
<dbReference type="Gene3D" id="2.30.29.30">
    <property type="entry name" value="Pleckstrin-homology domain (PH domain)/Phosphotyrosine-binding domain (PTB)"/>
    <property type="match status" value="1"/>
</dbReference>
<dbReference type="EnsemblMetazoa" id="XM_022813004">
    <property type="protein sequence ID" value="XP_022668739"/>
    <property type="gene ID" value="LOC111253517"/>
</dbReference>
<feature type="compositionally biased region" description="Basic and acidic residues" evidence="1">
    <location>
        <begin position="493"/>
        <end position="517"/>
    </location>
</feature>
<dbReference type="OrthoDB" id="9994380at2759"/>
<dbReference type="RefSeq" id="XP_022668742.1">
    <property type="nucleotide sequence ID" value="XM_022813007.1"/>
</dbReference>
<feature type="region of interest" description="Disordered" evidence="1">
    <location>
        <begin position="200"/>
        <end position="277"/>
    </location>
</feature>
<evidence type="ECO:0000313" key="3">
    <source>
        <dbReference type="EnsemblMetazoa" id="XP_022668740"/>
    </source>
</evidence>
<accession>A0A7M7KLN5</accession>
<dbReference type="AlphaFoldDB" id="A0A7M7KLN5"/>
<dbReference type="InterPro" id="IPR006020">
    <property type="entry name" value="PTB/PI_dom"/>
</dbReference>
<dbReference type="RefSeq" id="XP_022668741.1">
    <property type="nucleotide sequence ID" value="XM_022813006.1"/>
</dbReference>
<keyword evidence="4" id="KW-1185">Reference proteome</keyword>
<organism evidence="3 4">
    <name type="scientific">Varroa destructor</name>
    <name type="common">Honeybee mite</name>
    <dbReference type="NCBI Taxonomy" id="109461"/>
    <lineage>
        <taxon>Eukaryota</taxon>
        <taxon>Metazoa</taxon>
        <taxon>Ecdysozoa</taxon>
        <taxon>Arthropoda</taxon>
        <taxon>Chelicerata</taxon>
        <taxon>Arachnida</taxon>
        <taxon>Acari</taxon>
        <taxon>Parasitiformes</taxon>
        <taxon>Mesostigmata</taxon>
        <taxon>Gamasina</taxon>
        <taxon>Dermanyssoidea</taxon>
        <taxon>Varroidae</taxon>
        <taxon>Varroa</taxon>
    </lineage>
</organism>
<feature type="compositionally biased region" description="Low complexity" evidence="1">
    <location>
        <begin position="554"/>
        <end position="565"/>
    </location>
</feature>
<proteinExistence type="predicted"/>
<dbReference type="GeneID" id="111253517"/>
<evidence type="ECO:0000259" key="2">
    <source>
        <dbReference type="SMART" id="SM00462"/>
    </source>
</evidence>
<evidence type="ECO:0000313" key="4">
    <source>
        <dbReference type="Proteomes" id="UP000594260"/>
    </source>
</evidence>
<dbReference type="RefSeq" id="XP_022668740.1">
    <property type="nucleotide sequence ID" value="XM_022813005.1"/>
</dbReference>
<feature type="compositionally biased region" description="Polar residues" evidence="1">
    <location>
        <begin position="345"/>
        <end position="355"/>
    </location>
</feature>
<feature type="region of interest" description="Disordered" evidence="1">
    <location>
        <begin position="1"/>
        <end position="31"/>
    </location>
</feature>
<dbReference type="SMART" id="SM00462">
    <property type="entry name" value="PTB"/>
    <property type="match status" value="1"/>
</dbReference>
<dbReference type="Proteomes" id="UP000594260">
    <property type="component" value="Unplaced"/>
</dbReference>
<dbReference type="PANTHER" id="PTHR41148:SF1">
    <property type="entry name" value="LP09875P"/>
    <property type="match status" value="1"/>
</dbReference>
<dbReference type="KEGG" id="vde:111253517"/>
<feature type="compositionally biased region" description="Basic residues" evidence="1">
    <location>
        <begin position="333"/>
        <end position="344"/>
    </location>
</feature>
<dbReference type="InParanoid" id="A0A7M7KLN5"/>
<feature type="compositionally biased region" description="Polar residues" evidence="1">
    <location>
        <begin position="518"/>
        <end position="529"/>
    </location>
</feature>